<dbReference type="EMBL" id="QGLE01000021">
    <property type="protein sequence ID" value="PWR17685.1"/>
    <property type="molecule type" value="Genomic_DNA"/>
</dbReference>
<evidence type="ECO:0008006" key="3">
    <source>
        <dbReference type="Google" id="ProtNLM"/>
    </source>
</evidence>
<dbReference type="RefSeq" id="WP_109908058.1">
    <property type="nucleotide sequence ID" value="NZ_QGLE01000021.1"/>
</dbReference>
<protein>
    <recommendedName>
        <fullName evidence="3">Terminase large subunit gp17-like C-terminal domain-containing protein</fullName>
    </recommendedName>
</protein>
<reference evidence="1 2" key="1">
    <citation type="submission" date="2018-05" db="EMBL/GenBank/DDBJ databases">
        <title>Zavarzinia sp. HR-AS.</title>
        <authorList>
            <person name="Lee Y."/>
            <person name="Jeon C.O."/>
        </authorList>
    </citation>
    <scope>NUCLEOTIDE SEQUENCE [LARGE SCALE GENOMIC DNA]</scope>
    <source>
        <strain evidence="1 2">HR-AS</strain>
    </source>
</reference>
<evidence type="ECO:0000313" key="1">
    <source>
        <dbReference type="EMBL" id="PWR17685.1"/>
    </source>
</evidence>
<dbReference type="OrthoDB" id="378710at2"/>
<name>A0A317DXX2_9PROT</name>
<dbReference type="Gene3D" id="3.40.50.300">
    <property type="entry name" value="P-loop containing nucleotide triphosphate hydrolases"/>
    <property type="match status" value="1"/>
</dbReference>
<evidence type="ECO:0000313" key="2">
    <source>
        <dbReference type="Proteomes" id="UP000245461"/>
    </source>
</evidence>
<dbReference type="InterPro" id="IPR006517">
    <property type="entry name" value="Phage_terminase_lsu-like_C"/>
</dbReference>
<dbReference type="Gene3D" id="3.30.420.240">
    <property type="match status" value="1"/>
</dbReference>
<dbReference type="NCBIfam" id="TIGR01630">
    <property type="entry name" value="psiM2_ORF9"/>
    <property type="match status" value="1"/>
</dbReference>
<dbReference type="InterPro" id="IPR027417">
    <property type="entry name" value="P-loop_NTPase"/>
</dbReference>
<proteinExistence type="predicted"/>
<dbReference type="AlphaFoldDB" id="A0A317DXX2"/>
<gene>
    <name evidence="1" type="ORF">DKG74_20570</name>
</gene>
<comment type="caution">
    <text evidence="1">The sequence shown here is derived from an EMBL/GenBank/DDBJ whole genome shotgun (WGS) entry which is preliminary data.</text>
</comment>
<keyword evidence="2" id="KW-1185">Reference proteome</keyword>
<sequence length="556" mass="61916">MAKGRFRGLTKAEFRAWLGDQAGALRKAIETEVTGLEESPAAIAERRARALGADGFEYFCRTYFPHYVKSPSASRLHRHLFKRLPEILADPAGQNDVIAAPRGEAKSTFCTQLFPLWCIARRAKHYILVLMDAFDQAAVMVEAIKAELEANPRLALDFPEMVGAGRVWKEGVIVTKAGIKVQGFGSGKRLRGLRHGPHRPDLAVLDDIENDENVKSPEQRDKLESWVDKAVLNVGAADGSLDVIYIGTTLHYDGVLMRKVRNPLWRAIKFASIVRQPDRLDLWEEWEAVLRNDGPAEAEAFYAARVAAMNEGAIVSWPEVRPLIALMKLKVKIGQAAFDSEQQNDPISSEDALFGSPIFWVSRIAAWVFFGSVDPSLGKANRSRDPSAILVGGLNRETGVLDVIEASIRRRLPDRIIEDVIGFEEQYHCLRWAVESVQFQEFFRTELIKRSAARGVPVPAVPVIPFADKALRIERLQPHVGNGLIRFNQAQRVLLDQLRHYPMVDHDDGLDALEMLWSIALGAPIPAIGSVAPRAAVAPLPGGRLLTRRLTMFGRR</sequence>
<dbReference type="Proteomes" id="UP000245461">
    <property type="component" value="Unassembled WGS sequence"/>
</dbReference>
<accession>A0A317DXX2</accession>
<organism evidence="1 2">
    <name type="scientific">Zavarzinia aquatilis</name>
    <dbReference type="NCBI Taxonomy" id="2211142"/>
    <lineage>
        <taxon>Bacteria</taxon>
        <taxon>Pseudomonadati</taxon>
        <taxon>Pseudomonadota</taxon>
        <taxon>Alphaproteobacteria</taxon>
        <taxon>Rhodospirillales</taxon>
        <taxon>Zavarziniaceae</taxon>
        <taxon>Zavarzinia</taxon>
    </lineage>
</organism>